<dbReference type="STRING" id="504472.Slin_4577"/>
<accession>D2QNM0</accession>
<gene>
    <name evidence="1" type="ordered locus">Slin_4577</name>
</gene>
<name>D2QNM0_SPILD</name>
<dbReference type="eggNOG" id="ENOG5032I4T">
    <property type="taxonomic scope" value="Bacteria"/>
</dbReference>
<protein>
    <submittedName>
        <fullName evidence="1">Uncharacterized protein</fullName>
    </submittedName>
</protein>
<proteinExistence type="predicted"/>
<dbReference type="RefSeq" id="WP_012929060.1">
    <property type="nucleotide sequence ID" value="NC_013730.1"/>
</dbReference>
<reference evidence="1 2" key="1">
    <citation type="journal article" date="2010" name="Stand. Genomic Sci.">
        <title>Complete genome sequence of Spirosoma linguale type strain (1).</title>
        <authorList>
            <person name="Lail K."/>
            <person name="Sikorski J."/>
            <person name="Saunders E."/>
            <person name="Lapidus A."/>
            <person name="Glavina Del Rio T."/>
            <person name="Copeland A."/>
            <person name="Tice H."/>
            <person name="Cheng J.-F."/>
            <person name="Lucas S."/>
            <person name="Nolan M."/>
            <person name="Bruce D."/>
            <person name="Goodwin L."/>
            <person name="Pitluck S."/>
            <person name="Ivanova N."/>
            <person name="Mavromatis K."/>
            <person name="Ovchinnikova G."/>
            <person name="Pati A."/>
            <person name="Chen A."/>
            <person name="Palaniappan K."/>
            <person name="Land M."/>
            <person name="Hauser L."/>
            <person name="Chang Y.-J."/>
            <person name="Jeffries C.D."/>
            <person name="Chain P."/>
            <person name="Brettin T."/>
            <person name="Detter J.C."/>
            <person name="Schuetze A."/>
            <person name="Rohde M."/>
            <person name="Tindall B.J."/>
            <person name="Goeker M."/>
            <person name="Bristow J."/>
            <person name="Eisen J.A."/>
            <person name="Markowitz V."/>
            <person name="Hugenholtz P."/>
            <person name="Kyrpides N.C."/>
            <person name="Klenk H.-P."/>
            <person name="Chen F."/>
        </authorList>
    </citation>
    <scope>NUCLEOTIDE SEQUENCE [LARGE SCALE GENOMIC DNA]</scope>
    <source>
        <strain evidence="2">ATCC 33905 / DSM 74 / LMG 10896 / Claus 1</strain>
    </source>
</reference>
<dbReference type="InterPro" id="IPR053841">
    <property type="entry name" value="MksE"/>
</dbReference>
<evidence type="ECO:0000313" key="1">
    <source>
        <dbReference type="EMBL" id="ADB40556.1"/>
    </source>
</evidence>
<dbReference type="KEGG" id="sli:Slin_4577"/>
<sequence>MEHAHLPEELKFTLDHAAETLFAKVDYDLRDGIHIQRSTDPDAFQFLSRNQNEDSLRAYYEKYFRVKLQKRTQAGEFYYFLDFMADSRGNLNGHYERLENHVLLIGFLLHKVTVLDRNIELQSITEFKRILQNNYPDLRTHLNRLIARSPRLGDNPDDNVTIDNAVKIAFDRFKHMKWVDVNGDIFHVLPAFGRLTDAYADYIQRIDEYLKP</sequence>
<keyword evidence="2" id="KW-1185">Reference proteome</keyword>
<dbReference type="AlphaFoldDB" id="D2QNM0"/>
<dbReference type="Gene3D" id="1.10.10.2250">
    <property type="match status" value="1"/>
</dbReference>
<organism evidence="1 2">
    <name type="scientific">Spirosoma linguale (strain ATCC 33905 / DSM 74 / LMG 10896 / Claus 1)</name>
    <dbReference type="NCBI Taxonomy" id="504472"/>
    <lineage>
        <taxon>Bacteria</taxon>
        <taxon>Pseudomonadati</taxon>
        <taxon>Bacteroidota</taxon>
        <taxon>Cytophagia</taxon>
        <taxon>Cytophagales</taxon>
        <taxon>Cytophagaceae</taxon>
        <taxon>Spirosoma</taxon>
    </lineage>
</organism>
<dbReference type="HOGENOM" id="CLU_108907_0_0_10"/>
<dbReference type="Proteomes" id="UP000002028">
    <property type="component" value="Chromosome"/>
</dbReference>
<evidence type="ECO:0000313" key="2">
    <source>
        <dbReference type="Proteomes" id="UP000002028"/>
    </source>
</evidence>
<dbReference type="EMBL" id="CP001769">
    <property type="protein sequence ID" value="ADB40556.1"/>
    <property type="molecule type" value="Genomic_DNA"/>
</dbReference>
<dbReference type="InterPro" id="IPR042038">
    <property type="entry name" value="MukE_N"/>
</dbReference>
<dbReference type="Pfam" id="PF21980">
    <property type="entry name" value="MksE"/>
    <property type="match status" value="1"/>
</dbReference>